<organism evidence="4">
    <name type="scientific">Guillardia theta (strain CCMP2712)</name>
    <name type="common">Cryptophyte</name>
    <dbReference type="NCBI Taxonomy" id="905079"/>
    <lineage>
        <taxon>Eukaryota</taxon>
        <taxon>Cryptophyceae</taxon>
        <taxon>Pyrenomonadales</taxon>
        <taxon>Geminigeraceae</taxon>
        <taxon>Guillardia</taxon>
    </lineage>
</organism>
<dbReference type="Gene3D" id="1.10.238.10">
    <property type="entry name" value="EF-hand"/>
    <property type="match status" value="1"/>
</dbReference>
<dbReference type="Pfam" id="PF13499">
    <property type="entry name" value="EF-hand_7"/>
    <property type="match status" value="1"/>
</dbReference>
<dbReference type="AlphaFoldDB" id="L1JGX5"/>
<reference evidence="4 6" key="1">
    <citation type="journal article" date="2012" name="Nature">
        <title>Algal genomes reveal evolutionary mosaicism and the fate of nucleomorphs.</title>
        <authorList>
            <consortium name="DOE Joint Genome Institute"/>
            <person name="Curtis B.A."/>
            <person name="Tanifuji G."/>
            <person name="Burki F."/>
            <person name="Gruber A."/>
            <person name="Irimia M."/>
            <person name="Maruyama S."/>
            <person name="Arias M.C."/>
            <person name="Ball S.G."/>
            <person name="Gile G.H."/>
            <person name="Hirakawa Y."/>
            <person name="Hopkins J.F."/>
            <person name="Kuo A."/>
            <person name="Rensing S.A."/>
            <person name="Schmutz J."/>
            <person name="Symeonidi A."/>
            <person name="Elias M."/>
            <person name="Eveleigh R.J."/>
            <person name="Herman E.K."/>
            <person name="Klute M.J."/>
            <person name="Nakayama T."/>
            <person name="Obornik M."/>
            <person name="Reyes-Prieto A."/>
            <person name="Armbrust E.V."/>
            <person name="Aves S.J."/>
            <person name="Beiko R.G."/>
            <person name="Coutinho P."/>
            <person name="Dacks J.B."/>
            <person name="Durnford D.G."/>
            <person name="Fast N.M."/>
            <person name="Green B.R."/>
            <person name="Grisdale C.J."/>
            <person name="Hempel F."/>
            <person name="Henrissat B."/>
            <person name="Hoppner M.P."/>
            <person name="Ishida K."/>
            <person name="Kim E."/>
            <person name="Koreny L."/>
            <person name="Kroth P.G."/>
            <person name="Liu Y."/>
            <person name="Malik S.B."/>
            <person name="Maier U.G."/>
            <person name="McRose D."/>
            <person name="Mock T."/>
            <person name="Neilson J.A."/>
            <person name="Onodera N.T."/>
            <person name="Poole A.M."/>
            <person name="Pritham E.J."/>
            <person name="Richards T.A."/>
            <person name="Rocap G."/>
            <person name="Roy S.W."/>
            <person name="Sarai C."/>
            <person name="Schaack S."/>
            <person name="Shirato S."/>
            <person name="Slamovits C.H."/>
            <person name="Spencer D.F."/>
            <person name="Suzuki S."/>
            <person name="Worden A.Z."/>
            <person name="Zauner S."/>
            <person name="Barry K."/>
            <person name="Bell C."/>
            <person name="Bharti A.K."/>
            <person name="Crow J.A."/>
            <person name="Grimwood J."/>
            <person name="Kramer R."/>
            <person name="Lindquist E."/>
            <person name="Lucas S."/>
            <person name="Salamov A."/>
            <person name="McFadden G.I."/>
            <person name="Lane C.E."/>
            <person name="Keeling P.J."/>
            <person name="Gray M.W."/>
            <person name="Grigoriev I.V."/>
            <person name="Archibald J.M."/>
        </authorList>
    </citation>
    <scope>NUCLEOTIDE SEQUENCE</scope>
    <source>
        <strain evidence="4 6">CCMP2712</strain>
    </source>
</reference>
<dbReference type="CDD" id="cd00051">
    <property type="entry name" value="EFh"/>
    <property type="match status" value="1"/>
</dbReference>
<evidence type="ECO:0000256" key="2">
    <source>
        <dbReference type="SAM" id="MobiDB-lite"/>
    </source>
</evidence>
<dbReference type="PROSITE" id="PS00018">
    <property type="entry name" value="EF_HAND_1"/>
    <property type="match status" value="1"/>
</dbReference>
<dbReference type="PROSITE" id="PS50222">
    <property type="entry name" value="EF_HAND_2"/>
    <property type="match status" value="2"/>
</dbReference>
<protein>
    <recommendedName>
        <fullName evidence="3">EF-hand domain-containing protein</fullName>
    </recommendedName>
</protein>
<dbReference type="KEGG" id="gtt:GUITHDRAFT_137363"/>
<evidence type="ECO:0000256" key="1">
    <source>
        <dbReference type="ARBA" id="ARBA00022837"/>
    </source>
</evidence>
<name>L1JGX5_GUITC</name>
<dbReference type="RefSeq" id="XP_005834567.1">
    <property type="nucleotide sequence ID" value="XM_005834510.1"/>
</dbReference>
<dbReference type="EnsemblProtists" id="EKX47587">
    <property type="protein sequence ID" value="EKX47587"/>
    <property type="gene ID" value="GUITHDRAFT_137363"/>
</dbReference>
<reference evidence="5" key="3">
    <citation type="submission" date="2015-06" db="UniProtKB">
        <authorList>
            <consortium name="EnsemblProtists"/>
        </authorList>
    </citation>
    <scope>IDENTIFICATION</scope>
</reference>
<dbReference type="SMART" id="SM00054">
    <property type="entry name" value="EFh"/>
    <property type="match status" value="2"/>
</dbReference>
<dbReference type="STRING" id="905079.L1JGX5"/>
<dbReference type="GO" id="GO:0005509">
    <property type="term" value="F:calcium ion binding"/>
    <property type="evidence" value="ECO:0007669"/>
    <property type="project" value="InterPro"/>
</dbReference>
<evidence type="ECO:0000313" key="5">
    <source>
        <dbReference type="EnsemblProtists" id="EKX47587"/>
    </source>
</evidence>
<dbReference type="EMBL" id="JH992989">
    <property type="protein sequence ID" value="EKX47587.1"/>
    <property type="molecule type" value="Genomic_DNA"/>
</dbReference>
<feature type="region of interest" description="Disordered" evidence="2">
    <location>
        <begin position="77"/>
        <end position="96"/>
    </location>
</feature>
<dbReference type="InterPro" id="IPR018247">
    <property type="entry name" value="EF_Hand_1_Ca_BS"/>
</dbReference>
<dbReference type="InterPro" id="IPR011992">
    <property type="entry name" value="EF-hand-dom_pair"/>
</dbReference>
<proteinExistence type="predicted"/>
<reference evidence="6" key="2">
    <citation type="submission" date="2012-11" db="EMBL/GenBank/DDBJ databases">
        <authorList>
            <person name="Kuo A."/>
            <person name="Curtis B.A."/>
            <person name="Tanifuji G."/>
            <person name="Burki F."/>
            <person name="Gruber A."/>
            <person name="Irimia M."/>
            <person name="Maruyama S."/>
            <person name="Arias M.C."/>
            <person name="Ball S.G."/>
            <person name="Gile G.H."/>
            <person name="Hirakawa Y."/>
            <person name="Hopkins J.F."/>
            <person name="Rensing S.A."/>
            <person name="Schmutz J."/>
            <person name="Symeonidi A."/>
            <person name="Elias M."/>
            <person name="Eveleigh R.J."/>
            <person name="Herman E.K."/>
            <person name="Klute M.J."/>
            <person name="Nakayama T."/>
            <person name="Obornik M."/>
            <person name="Reyes-Prieto A."/>
            <person name="Armbrust E.V."/>
            <person name="Aves S.J."/>
            <person name="Beiko R.G."/>
            <person name="Coutinho P."/>
            <person name="Dacks J.B."/>
            <person name="Durnford D.G."/>
            <person name="Fast N.M."/>
            <person name="Green B.R."/>
            <person name="Grisdale C."/>
            <person name="Hempe F."/>
            <person name="Henrissat B."/>
            <person name="Hoppner M.P."/>
            <person name="Ishida K.-I."/>
            <person name="Kim E."/>
            <person name="Koreny L."/>
            <person name="Kroth P.G."/>
            <person name="Liu Y."/>
            <person name="Malik S.-B."/>
            <person name="Maier U.G."/>
            <person name="McRose D."/>
            <person name="Mock T."/>
            <person name="Neilson J.A."/>
            <person name="Onodera N.T."/>
            <person name="Poole A.M."/>
            <person name="Pritham E.J."/>
            <person name="Richards T.A."/>
            <person name="Rocap G."/>
            <person name="Roy S.W."/>
            <person name="Sarai C."/>
            <person name="Schaack S."/>
            <person name="Shirato S."/>
            <person name="Slamovits C.H."/>
            <person name="Spencer D.F."/>
            <person name="Suzuki S."/>
            <person name="Worden A.Z."/>
            <person name="Zauner S."/>
            <person name="Barry K."/>
            <person name="Bell C."/>
            <person name="Bharti A.K."/>
            <person name="Crow J.A."/>
            <person name="Grimwood J."/>
            <person name="Kramer R."/>
            <person name="Lindquist E."/>
            <person name="Lucas S."/>
            <person name="Salamov A."/>
            <person name="McFadden G.I."/>
            <person name="Lane C.E."/>
            <person name="Keeling P.J."/>
            <person name="Gray M.W."/>
            <person name="Grigoriev I.V."/>
            <person name="Archibald J.M."/>
        </authorList>
    </citation>
    <scope>NUCLEOTIDE SEQUENCE</scope>
    <source>
        <strain evidence="6">CCMP2712</strain>
    </source>
</reference>
<dbReference type="GeneID" id="17304192"/>
<evidence type="ECO:0000313" key="4">
    <source>
        <dbReference type="EMBL" id="EKX47587.1"/>
    </source>
</evidence>
<gene>
    <name evidence="4" type="ORF">GUITHDRAFT_137363</name>
</gene>
<feature type="domain" description="EF-hand" evidence="3">
    <location>
        <begin position="209"/>
        <end position="247"/>
    </location>
</feature>
<accession>L1JGX5</accession>
<dbReference type="HOGENOM" id="CLU_925734_0_0_1"/>
<evidence type="ECO:0000259" key="3">
    <source>
        <dbReference type="PROSITE" id="PS50222"/>
    </source>
</evidence>
<keyword evidence="6" id="KW-1185">Reference proteome</keyword>
<dbReference type="PaxDb" id="55529-EKX47587"/>
<evidence type="ECO:0000313" key="6">
    <source>
        <dbReference type="Proteomes" id="UP000011087"/>
    </source>
</evidence>
<dbReference type="InterPro" id="IPR002048">
    <property type="entry name" value="EF_hand_dom"/>
</dbReference>
<feature type="domain" description="EF-hand" evidence="3">
    <location>
        <begin position="254"/>
        <end position="289"/>
    </location>
</feature>
<dbReference type="SUPFAM" id="SSF47473">
    <property type="entry name" value="EF-hand"/>
    <property type="match status" value="1"/>
</dbReference>
<keyword evidence="1" id="KW-0106">Calcium</keyword>
<sequence length="301" mass="33641">MSGAYVSANSGGHVWLDTPRGVLGGCFRCGSKKMRACQCFQDVLTNQHISEHCDAFAEHRQGRVGGRKESVLSRLSMRTSTPEMEGARMSPDNLAVDGTGRVQTLLEQLKKWREEGLIDEEEYKQEKANALKTLIPSTNNTRSSSSLGYTSTYSSHYVEQKPLNETGLKLVGEEEDNDYEAGSNVPKARIDYLFNQLRQICYRKVKGNGSDVSVREIFRHFDNNKNGSSPGIDMDEFSDAVKRLMLGNHEGGIITEEEARLLFNRIDADGSGSIDYREIASTLSLPGWDIRYLNKKSNILL</sequence>
<dbReference type="Proteomes" id="UP000011087">
    <property type="component" value="Unassembled WGS sequence"/>
</dbReference>